<keyword evidence="2" id="KW-1185">Reference proteome</keyword>
<dbReference type="RefSeq" id="WP_378249836.1">
    <property type="nucleotide sequence ID" value="NZ_JBHSKF010000013.1"/>
</dbReference>
<reference evidence="2" key="1">
    <citation type="journal article" date="2019" name="Int. J. Syst. Evol. Microbiol.">
        <title>The Global Catalogue of Microorganisms (GCM) 10K type strain sequencing project: providing services to taxonomists for standard genome sequencing and annotation.</title>
        <authorList>
            <consortium name="The Broad Institute Genomics Platform"/>
            <consortium name="The Broad Institute Genome Sequencing Center for Infectious Disease"/>
            <person name="Wu L."/>
            <person name="Ma J."/>
        </authorList>
    </citation>
    <scope>NUCLEOTIDE SEQUENCE [LARGE SCALE GENOMIC DNA]</scope>
    <source>
        <strain evidence="2">CCUG 59778</strain>
    </source>
</reference>
<accession>A0ABW0EU87</accession>
<proteinExistence type="predicted"/>
<evidence type="ECO:0000313" key="2">
    <source>
        <dbReference type="Proteomes" id="UP001596157"/>
    </source>
</evidence>
<gene>
    <name evidence="1" type="ORF">ACFPM7_23170</name>
</gene>
<name>A0ABW0EU87_9PSEU</name>
<dbReference type="Proteomes" id="UP001596157">
    <property type="component" value="Unassembled WGS sequence"/>
</dbReference>
<evidence type="ECO:0008006" key="3">
    <source>
        <dbReference type="Google" id="ProtNLM"/>
    </source>
</evidence>
<dbReference type="EMBL" id="JBHSKF010000013">
    <property type="protein sequence ID" value="MFC5289968.1"/>
    <property type="molecule type" value="Genomic_DNA"/>
</dbReference>
<organism evidence="1 2">
    <name type="scientific">Actinokineospora guangxiensis</name>
    <dbReference type="NCBI Taxonomy" id="1490288"/>
    <lineage>
        <taxon>Bacteria</taxon>
        <taxon>Bacillati</taxon>
        <taxon>Actinomycetota</taxon>
        <taxon>Actinomycetes</taxon>
        <taxon>Pseudonocardiales</taxon>
        <taxon>Pseudonocardiaceae</taxon>
        <taxon>Actinokineospora</taxon>
    </lineage>
</organism>
<sequence length="364" mass="38857">MYDVVCYYHESRKAPLLRRALLPAVRELAGAGVPAHIERHWLGGPHAVLRVAAEREVAETAAAALRDHLAEHPSTTVLDPDALLRQAEELGRRELIPGPYSPIHPDNTVIVRPSDFSALTALLGTERAVAERSALLRLGMEPVATTVDYLARNGDSSGARVTATIAAMAAHAANYPSGIGAGYQSMLSHVEDHLAFADPDGALRAGFERAGAALGDGPAELVAAIADGDDGPADLAPVIAAWRGWTTAASAHADAALDTAELVGSRNGHAGVAAGFGGETELRWDFTRRSVYSAYHDALNRSGFEQIAMERKFGVYRFGTNVLYRLLALYDLVPVERYLAAHVFSAATEKVVGRTWQELLGVAR</sequence>
<protein>
    <recommendedName>
        <fullName evidence="3">Thiopeptide-type bacteriocin biosynthesis domain-containing protein</fullName>
    </recommendedName>
</protein>
<comment type="caution">
    <text evidence="1">The sequence shown here is derived from an EMBL/GenBank/DDBJ whole genome shotgun (WGS) entry which is preliminary data.</text>
</comment>
<evidence type="ECO:0000313" key="1">
    <source>
        <dbReference type="EMBL" id="MFC5289968.1"/>
    </source>
</evidence>